<name>A0AA90NRF5_9GAMM</name>
<dbReference type="Proteomes" id="UP001178148">
    <property type="component" value="Unassembled WGS sequence"/>
</dbReference>
<gene>
    <name evidence="1" type="ORF">QS748_08355</name>
</gene>
<dbReference type="AlphaFoldDB" id="A0AA90NRF5"/>
<proteinExistence type="predicted"/>
<organism evidence="1 2">
    <name type="scientific">Candidatus Endonucleibacter bathymodioli</name>
    <dbReference type="NCBI Taxonomy" id="539814"/>
    <lineage>
        <taxon>Bacteria</taxon>
        <taxon>Pseudomonadati</taxon>
        <taxon>Pseudomonadota</taxon>
        <taxon>Gammaproteobacteria</taxon>
        <taxon>Oceanospirillales</taxon>
        <taxon>Endozoicomonadaceae</taxon>
        <taxon>Candidatus Endonucleibacter</taxon>
    </lineage>
</organism>
<evidence type="ECO:0000313" key="2">
    <source>
        <dbReference type="Proteomes" id="UP001178148"/>
    </source>
</evidence>
<sequence length="110" mass="12638">MATNGKSAEQWLKKNHKDLSVERIQLIMSSINKKTDTLQPDHPEYEGLIEAFDIMEQCLVTLTKQGLAISEKPEDMLNYGQLTPNIDTKEYLNPTEKARRFSELLKKSDL</sequence>
<comment type="caution">
    <text evidence="1">The sequence shown here is derived from an EMBL/GenBank/DDBJ whole genome shotgun (WGS) entry which is preliminary data.</text>
</comment>
<accession>A0AA90NRF5</accession>
<evidence type="ECO:0000313" key="1">
    <source>
        <dbReference type="EMBL" id="MDP0589189.1"/>
    </source>
</evidence>
<protein>
    <submittedName>
        <fullName evidence="1">Uncharacterized protein</fullName>
    </submittedName>
</protein>
<dbReference type="EMBL" id="JASXSV010000010">
    <property type="protein sequence ID" value="MDP0589189.1"/>
    <property type="molecule type" value="Genomic_DNA"/>
</dbReference>
<reference evidence="1 2" key="1">
    <citation type="journal article" date="2023" name="bioRxiv">
        <title>An intranuclear bacterial parasite of deep-sea mussels expresses apoptosis inhibitors acquired from its host.</title>
        <authorList>
            <person name="Gonzalez Porras M.A."/>
            <person name="Assie A."/>
            <person name="Tietjen M."/>
            <person name="Violette M."/>
            <person name="Kleiner M."/>
            <person name="Gruber-Vodicka H."/>
            <person name="Dubilier N."/>
            <person name="Leisch N."/>
        </authorList>
    </citation>
    <scope>NUCLEOTIDE SEQUENCE [LARGE SCALE GENOMIC DNA]</scope>
    <source>
        <strain evidence="1">IAP13</strain>
    </source>
</reference>
<keyword evidence="2" id="KW-1185">Reference proteome</keyword>